<dbReference type="Gene3D" id="3.40.50.720">
    <property type="entry name" value="NAD(P)-binding Rossmann-like Domain"/>
    <property type="match status" value="1"/>
</dbReference>
<organism evidence="2">
    <name type="scientific">Mesorhizobium sp. WSM2240</name>
    <dbReference type="NCBI Taxonomy" id="3228851"/>
    <lineage>
        <taxon>Bacteria</taxon>
        <taxon>Pseudomonadati</taxon>
        <taxon>Pseudomonadota</taxon>
        <taxon>Alphaproteobacteria</taxon>
        <taxon>Hyphomicrobiales</taxon>
        <taxon>Phyllobacteriaceae</taxon>
        <taxon>Mesorhizobium</taxon>
    </lineage>
</organism>
<dbReference type="EMBL" id="CP159253">
    <property type="protein sequence ID" value="XCG49630.1"/>
    <property type="molecule type" value="Genomic_DNA"/>
</dbReference>
<reference evidence="2" key="1">
    <citation type="submission" date="2024-06" db="EMBL/GenBank/DDBJ databases">
        <title>Mesorhizobium karijinii sp. nov., a symbiont of the iconic Swainsona formosa from arid Australia.</title>
        <authorList>
            <person name="Hill Y.J."/>
            <person name="Watkin E.L.J."/>
            <person name="O'Hara G.W."/>
            <person name="Terpolilli J."/>
            <person name="Tye M.L."/>
            <person name="Kohlmeier M.G."/>
        </authorList>
    </citation>
    <scope>NUCLEOTIDE SEQUENCE</scope>
    <source>
        <strain evidence="2">WSM2240</strain>
    </source>
</reference>
<dbReference type="InterPro" id="IPR002347">
    <property type="entry name" value="SDR_fam"/>
</dbReference>
<gene>
    <name evidence="2" type="ORF">ABVK50_03150</name>
</gene>
<evidence type="ECO:0000256" key="1">
    <source>
        <dbReference type="ARBA" id="ARBA00006484"/>
    </source>
</evidence>
<dbReference type="Pfam" id="PF13561">
    <property type="entry name" value="adh_short_C2"/>
    <property type="match status" value="1"/>
</dbReference>
<dbReference type="PRINTS" id="PR00080">
    <property type="entry name" value="SDRFAMILY"/>
</dbReference>
<sequence>MSPLSGKRAIITAGASGIGRVVAKKMIEAGARVAVCDIDPASVSSFSSDYPEATAVVCDVADPASVPAALQSMLAGLGGGVDILFNNAGIAGPTAAIEDVSPEDWARTVDVNLTAQFLFIRGVMAGMKTQRSGVILNMSSAAGRLGMPMRTPYAAAKWAVIGLTQSLAMEVGQFGIRVNAILPGSVRGPRMERVMSARAELTGRPLAEIEAEEVATISLGRMIEPEEIADLAVFVASDAGRSISGQSLGVCGNTEILR</sequence>
<dbReference type="InterPro" id="IPR020904">
    <property type="entry name" value="Sc_DH/Rdtase_CS"/>
</dbReference>
<dbReference type="FunFam" id="3.40.50.720:FF:000084">
    <property type="entry name" value="Short-chain dehydrogenase reductase"/>
    <property type="match status" value="1"/>
</dbReference>
<dbReference type="RefSeq" id="WP_353642835.1">
    <property type="nucleotide sequence ID" value="NZ_CP159253.1"/>
</dbReference>
<dbReference type="PRINTS" id="PR00081">
    <property type="entry name" value="GDHRDH"/>
</dbReference>
<accession>A0AAU8CUE7</accession>
<dbReference type="GO" id="GO:0030497">
    <property type="term" value="P:fatty acid elongation"/>
    <property type="evidence" value="ECO:0007669"/>
    <property type="project" value="TreeGrafter"/>
</dbReference>
<dbReference type="CDD" id="cd05233">
    <property type="entry name" value="SDR_c"/>
    <property type="match status" value="1"/>
</dbReference>
<protein>
    <submittedName>
        <fullName evidence="2">SDR family oxidoreductase</fullName>
    </submittedName>
</protein>
<evidence type="ECO:0000313" key="2">
    <source>
        <dbReference type="EMBL" id="XCG49630.1"/>
    </source>
</evidence>
<dbReference type="SUPFAM" id="SSF51735">
    <property type="entry name" value="NAD(P)-binding Rossmann-fold domains"/>
    <property type="match status" value="1"/>
</dbReference>
<dbReference type="GO" id="GO:0016616">
    <property type="term" value="F:oxidoreductase activity, acting on the CH-OH group of donors, NAD or NADP as acceptor"/>
    <property type="evidence" value="ECO:0007669"/>
    <property type="project" value="TreeGrafter"/>
</dbReference>
<dbReference type="PANTHER" id="PTHR42760">
    <property type="entry name" value="SHORT-CHAIN DEHYDROGENASES/REDUCTASES FAMILY MEMBER"/>
    <property type="match status" value="1"/>
</dbReference>
<dbReference type="AlphaFoldDB" id="A0AAU8CUE7"/>
<dbReference type="InterPro" id="IPR036291">
    <property type="entry name" value="NAD(P)-bd_dom_sf"/>
</dbReference>
<name>A0AAU8CUE7_9HYPH</name>
<dbReference type="NCBIfam" id="NF009466">
    <property type="entry name" value="PRK12826.1-2"/>
    <property type="match status" value="1"/>
</dbReference>
<proteinExistence type="inferred from homology"/>
<dbReference type="PANTHER" id="PTHR42760:SF40">
    <property type="entry name" value="3-OXOACYL-[ACYL-CARRIER-PROTEIN] REDUCTASE, CHLOROPLASTIC"/>
    <property type="match status" value="1"/>
</dbReference>
<comment type="similarity">
    <text evidence="1">Belongs to the short-chain dehydrogenases/reductases (SDR) family.</text>
</comment>
<dbReference type="PROSITE" id="PS00061">
    <property type="entry name" value="ADH_SHORT"/>
    <property type="match status" value="1"/>
</dbReference>